<dbReference type="Proteomes" id="UP000322139">
    <property type="component" value="Unassembled WGS sequence"/>
</dbReference>
<dbReference type="GO" id="GO:0042601">
    <property type="term" value="C:endospore-forming forespore"/>
    <property type="evidence" value="ECO:0007669"/>
    <property type="project" value="TreeGrafter"/>
</dbReference>
<keyword evidence="2" id="KW-0167">Capsid protein</keyword>
<dbReference type="Gene3D" id="3.30.200.20">
    <property type="entry name" value="Phosphorylase Kinase, domain 1"/>
    <property type="match status" value="1"/>
</dbReference>
<evidence type="ECO:0000313" key="3">
    <source>
        <dbReference type="Proteomes" id="UP000322139"/>
    </source>
</evidence>
<comment type="caution">
    <text evidence="2">The sequence shown here is derived from an EMBL/GenBank/DDBJ whole genome shotgun (WGS) entry which is preliminary data.</text>
</comment>
<evidence type="ECO:0000313" key="2">
    <source>
        <dbReference type="EMBL" id="TYS51264.1"/>
    </source>
</evidence>
<dbReference type="RefSeq" id="WP_094766949.1">
    <property type="nucleotide sequence ID" value="NZ_CP160000.1"/>
</dbReference>
<reference evidence="2 3" key="1">
    <citation type="submission" date="2019-08" db="EMBL/GenBank/DDBJ databases">
        <title>Bacillus genomes from the desert of Cuatro Cienegas, Coahuila.</title>
        <authorList>
            <person name="Olmedo-Alvarez G."/>
        </authorList>
    </citation>
    <scope>NUCLEOTIDE SEQUENCE [LARGE SCALE GENOMIC DNA]</scope>
    <source>
        <strain evidence="2 3">CH446_14T</strain>
    </source>
</reference>
<dbReference type="InterPro" id="IPR014253">
    <property type="entry name" value="Spore_coat_YsxE"/>
</dbReference>
<dbReference type="Gene3D" id="3.90.1200.10">
    <property type="match status" value="1"/>
</dbReference>
<dbReference type="NCBIfam" id="TIGR02904">
    <property type="entry name" value="spore_ysxE"/>
    <property type="match status" value="1"/>
</dbReference>
<proteinExistence type="predicted"/>
<accession>A0A5D4RND9</accession>
<protein>
    <submittedName>
        <fullName evidence="2">Spore coat protein YsxE</fullName>
    </submittedName>
</protein>
<keyword evidence="2" id="KW-0946">Virion</keyword>
<dbReference type="InterPro" id="IPR011009">
    <property type="entry name" value="Kinase-like_dom_sf"/>
</dbReference>
<gene>
    <name evidence="2" type="primary">ysxE</name>
    <name evidence="2" type="ORF">FZD51_04320</name>
</gene>
<dbReference type="AlphaFoldDB" id="A0A5D4RND9"/>
<feature type="region of interest" description="Disordered" evidence="1">
    <location>
        <begin position="336"/>
        <end position="356"/>
    </location>
</feature>
<dbReference type="PANTHER" id="PTHR39179:SF3">
    <property type="entry name" value="COTS-RELATED PROTEIN"/>
    <property type="match status" value="1"/>
</dbReference>
<organism evidence="2 3">
    <name type="scientific">Bacillus infantis</name>
    <dbReference type="NCBI Taxonomy" id="324767"/>
    <lineage>
        <taxon>Bacteria</taxon>
        <taxon>Bacillati</taxon>
        <taxon>Bacillota</taxon>
        <taxon>Bacilli</taxon>
        <taxon>Bacillales</taxon>
        <taxon>Bacillaceae</taxon>
        <taxon>Bacillus</taxon>
    </lineage>
</organism>
<dbReference type="SUPFAM" id="SSF56112">
    <property type="entry name" value="Protein kinase-like (PK-like)"/>
    <property type="match status" value="1"/>
</dbReference>
<dbReference type="InterPro" id="IPR047175">
    <property type="entry name" value="CotS-like"/>
</dbReference>
<dbReference type="GeneID" id="97350852"/>
<dbReference type="EMBL" id="VTER01000002">
    <property type="protein sequence ID" value="TYS51264.1"/>
    <property type="molecule type" value="Genomic_DNA"/>
</dbReference>
<name>A0A5D4RND9_9BACI</name>
<dbReference type="PANTHER" id="PTHR39179">
    <property type="entry name" value="SPORE COAT PROTEIN I"/>
    <property type="match status" value="1"/>
</dbReference>
<evidence type="ECO:0000256" key="1">
    <source>
        <dbReference type="SAM" id="MobiDB-lite"/>
    </source>
</evidence>
<feature type="compositionally biased region" description="Low complexity" evidence="1">
    <location>
        <begin position="336"/>
        <end position="349"/>
    </location>
</feature>
<dbReference type="InterPro" id="IPR004119">
    <property type="entry name" value="EcKL"/>
</dbReference>
<dbReference type="Pfam" id="PF02958">
    <property type="entry name" value="EcKL"/>
    <property type="match status" value="1"/>
</dbReference>
<sequence>MEGSNRLAAVSPILKHYAVQPHFVEDYGRTRKIYSDKGVFALKKLKAKHGTDFIRQVQSLYQKGYNRIVPIYPAADGRYAVFHESELYYLMPWLANEEKENRFERHQQMFRELARLHTLSLKEVNVTSEERQEHYEKTLLAWEKETEFCEGFIDECERKQYMAPFELLFCLYYHDITQALKFSKGKLKDWHEKTKDDEKARTVIIHGKVSTEHFLYDERGYGYFSNFEKSRQASPLHDLLPFLSRSLRSYPKRSDESVEWLYTYFKYMPFKQDEMLLFQSYLAHPGPVLREAENYHKNRGAADERKLVQQFQRQFWLLKNTEYIVMRIDEIERQKQQAQEAAKAQAEQEGAPDNSS</sequence>